<dbReference type="Pfam" id="PF00561">
    <property type="entry name" value="Abhydrolase_1"/>
    <property type="match status" value="1"/>
</dbReference>
<dbReference type="PIRSF" id="PIRSF006431">
    <property type="entry name" value="Pept_S33"/>
    <property type="match status" value="1"/>
</dbReference>
<reference evidence="12 13" key="1">
    <citation type="journal article" date="2018" name="Mol. Biol. Evol.">
        <title>Broad Genomic Sampling Reveals a Smut Pathogenic Ancestry of the Fungal Clade Ustilaginomycotina.</title>
        <authorList>
            <person name="Kijpornyongpan T."/>
            <person name="Mondo S.J."/>
            <person name="Barry K."/>
            <person name="Sandor L."/>
            <person name="Lee J."/>
            <person name="Lipzen A."/>
            <person name="Pangilinan J."/>
            <person name="LaButti K."/>
            <person name="Hainaut M."/>
            <person name="Henrissat B."/>
            <person name="Grigoriev I.V."/>
            <person name="Spatafora J.W."/>
            <person name="Aime M.C."/>
        </authorList>
    </citation>
    <scope>NUCLEOTIDE SEQUENCE [LARGE SCALE GENOMIC DNA]</scope>
    <source>
        <strain evidence="12 13">MCA 4186</strain>
    </source>
</reference>
<feature type="domain" description="AB hydrolase-1" evidence="11">
    <location>
        <begin position="70"/>
        <end position="329"/>
    </location>
</feature>
<dbReference type="GO" id="GO:0004177">
    <property type="term" value="F:aminopeptidase activity"/>
    <property type="evidence" value="ECO:0007669"/>
    <property type="project" value="UniProtKB-UniRule"/>
</dbReference>
<comment type="catalytic activity">
    <reaction evidence="1 8 10">
        <text>Release of N-terminal proline from a peptide.</text>
        <dbReference type="EC" id="3.4.11.5"/>
    </reaction>
</comment>
<feature type="active site" description="Proton donor" evidence="9">
    <location>
        <position position="327"/>
    </location>
</feature>
<dbReference type="InterPro" id="IPR005944">
    <property type="entry name" value="Pro_iminopeptidase"/>
</dbReference>
<comment type="subcellular location">
    <subcellularLocation>
        <location evidence="2 8">Cytoplasm</location>
    </subcellularLocation>
</comment>
<dbReference type="SUPFAM" id="SSF53474">
    <property type="entry name" value="alpha/beta-Hydrolases"/>
    <property type="match status" value="1"/>
</dbReference>
<keyword evidence="6 8" id="KW-0645">Protease</keyword>
<evidence type="ECO:0000259" key="11">
    <source>
        <dbReference type="Pfam" id="PF00561"/>
    </source>
</evidence>
<dbReference type="InterPro" id="IPR000073">
    <property type="entry name" value="AB_hydrolase_1"/>
</dbReference>
<dbReference type="PANTHER" id="PTHR43722">
    <property type="entry name" value="PROLINE IMINOPEPTIDASE"/>
    <property type="match status" value="1"/>
</dbReference>
<evidence type="ECO:0000256" key="5">
    <source>
        <dbReference type="ARBA" id="ARBA00022490"/>
    </source>
</evidence>
<dbReference type="AlphaFoldDB" id="A0A316ZCX5"/>
<feature type="active site" evidence="9">
    <location>
        <position position="299"/>
    </location>
</feature>
<protein>
    <recommendedName>
        <fullName evidence="8 10">Proline iminopeptidase</fullName>
        <shortName evidence="8">PIP</shortName>
        <ecNumber evidence="8 10">3.4.11.5</ecNumber>
    </recommendedName>
    <alternativeName>
        <fullName evidence="8">Prolyl aminopeptidase</fullName>
    </alternativeName>
</protein>
<dbReference type="InterPro" id="IPR029058">
    <property type="entry name" value="AB_hydrolase_fold"/>
</dbReference>
<evidence type="ECO:0000256" key="3">
    <source>
        <dbReference type="ARBA" id="ARBA00010088"/>
    </source>
</evidence>
<sequence length="351" mass="39598">MSLSLASLSLTSRATAPASLSSALATLRKQYPALEPYDSGRLAVSSVEKEGVKHEIHWEWSGSKDGVPAVFLHGGPGGGAGADDRRWFDPSHYRILTFDQRGAGKSLPTAELRHNTTWDLVADIERLRSHFGVDKWLVFGGSWGSTLSLAYAQTHPARVLALVLRGIFTLRRSELLFFYQDGASHLFPEQFAPYRDHIPEAERGDLIAAYYKRLTSDDEPTRLEAARRWSTWENATSKLYVDQEYLKRGEDDKWALAFSRIECSFFENRGWMEDGQLLRQENVDKIRHIPTTIVQGRYDVVCPCTTAFELHKQMPEAHFILVPDAGHSAKEPGITHHLVEATDRYRSIAAK</sequence>
<dbReference type="Proteomes" id="UP000245946">
    <property type="component" value="Unassembled WGS sequence"/>
</dbReference>
<dbReference type="EMBL" id="KZ819290">
    <property type="protein sequence ID" value="PWN98898.1"/>
    <property type="molecule type" value="Genomic_DNA"/>
</dbReference>
<evidence type="ECO:0000256" key="2">
    <source>
        <dbReference type="ARBA" id="ARBA00004496"/>
    </source>
</evidence>
<organism evidence="12 13">
    <name type="scientific">Tilletiopsis washingtonensis</name>
    <dbReference type="NCBI Taxonomy" id="58919"/>
    <lineage>
        <taxon>Eukaryota</taxon>
        <taxon>Fungi</taxon>
        <taxon>Dikarya</taxon>
        <taxon>Basidiomycota</taxon>
        <taxon>Ustilaginomycotina</taxon>
        <taxon>Exobasidiomycetes</taxon>
        <taxon>Entylomatales</taxon>
        <taxon>Entylomatales incertae sedis</taxon>
        <taxon>Tilletiopsis</taxon>
    </lineage>
</organism>
<dbReference type="InterPro" id="IPR002410">
    <property type="entry name" value="Peptidase_S33"/>
</dbReference>
<dbReference type="OrthoDB" id="10249433at2759"/>
<evidence type="ECO:0000256" key="6">
    <source>
        <dbReference type="ARBA" id="ARBA00022670"/>
    </source>
</evidence>
<feature type="active site" description="Nucleophile" evidence="9">
    <location>
        <position position="142"/>
    </location>
</feature>
<evidence type="ECO:0000256" key="8">
    <source>
        <dbReference type="PIRNR" id="PIRNR006431"/>
    </source>
</evidence>
<dbReference type="EC" id="3.4.11.5" evidence="8 10"/>
<evidence type="ECO:0000256" key="4">
    <source>
        <dbReference type="ARBA" id="ARBA00022438"/>
    </source>
</evidence>
<dbReference type="STRING" id="58919.A0A316ZCX5"/>
<evidence type="ECO:0000256" key="10">
    <source>
        <dbReference type="RuleBase" id="RU003421"/>
    </source>
</evidence>
<dbReference type="Gene3D" id="3.40.50.1820">
    <property type="entry name" value="alpha/beta hydrolase"/>
    <property type="match status" value="1"/>
</dbReference>
<gene>
    <name evidence="12" type="ORF">FA09DRAFT_343060</name>
</gene>
<accession>A0A316ZCX5</accession>
<evidence type="ECO:0000256" key="1">
    <source>
        <dbReference type="ARBA" id="ARBA00001585"/>
    </source>
</evidence>
<evidence type="ECO:0000256" key="9">
    <source>
        <dbReference type="PIRSR" id="PIRSR006431-1"/>
    </source>
</evidence>
<dbReference type="GO" id="GO:0006508">
    <property type="term" value="P:proteolysis"/>
    <property type="evidence" value="ECO:0007669"/>
    <property type="project" value="UniProtKB-KW"/>
</dbReference>
<dbReference type="GO" id="GO:0005737">
    <property type="term" value="C:cytoplasm"/>
    <property type="evidence" value="ECO:0007669"/>
    <property type="project" value="UniProtKB-SubCell"/>
</dbReference>
<keyword evidence="5 8" id="KW-0963">Cytoplasm</keyword>
<dbReference type="PRINTS" id="PR00793">
    <property type="entry name" value="PROAMNOPTASE"/>
</dbReference>
<evidence type="ECO:0000313" key="13">
    <source>
        <dbReference type="Proteomes" id="UP000245946"/>
    </source>
</evidence>
<keyword evidence="7 8" id="KW-0378">Hydrolase</keyword>
<evidence type="ECO:0000256" key="7">
    <source>
        <dbReference type="ARBA" id="ARBA00022801"/>
    </source>
</evidence>
<dbReference type="PANTHER" id="PTHR43722:SF1">
    <property type="entry name" value="PROLINE IMINOPEPTIDASE"/>
    <property type="match status" value="1"/>
</dbReference>
<dbReference type="RefSeq" id="XP_025599177.1">
    <property type="nucleotide sequence ID" value="XM_025744575.1"/>
</dbReference>
<dbReference type="NCBIfam" id="TIGR01249">
    <property type="entry name" value="pro_imino_pep_1"/>
    <property type="match status" value="1"/>
</dbReference>
<dbReference type="GeneID" id="37272119"/>
<evidence type="ECO:0000313" key="12">
    <source>
        <dbReference type="EMBL" id="PWN98898.1"/>
    </source>
</evidence>
<keyword evidence="13" id="KW-1185">Reference proteome</keyword>
<keyword evidence="4 8" id="KW-0031">Aminopeptidase</keyword>
<comment type="similarity">
    <text evidence="3 8 10">Belongs to the peptidase S33 family.</text>
</comment>
<name>A0A316ZCX5_9BASI</name>
<proteinExistence type="inferred from homology"/>